<dbReference type="GO" id="GO:1990904">
    <property type="term" value="C:ribonucleoprotein complex"/>
    <property type="evidence" value="ECO:0007669"/>
    <property type="project" value="InterPro"/>
</dbReference>
<keyword evidence="2 3" id="KW-0694">RNA-binding</keyword>
<dbReference type="InterPro" id="IPR012677">
    <property type="entry name" value="Nucleotide-bd_a/b_plait_sf"/>
</dbReference>
<dbReference type="Pfam" id="PF00076">
    <property type="entry name" value="RRM_1"/>
    <property type="match status" value="3"/>
</dbReference>
<protein>
    <recommendedName>
        <fullName evidence="4">RRM domain-containing protein</fullName>
    </recommendedName>
</protein>
<dbReference type="AlphaFoldDB" id="A0A8T2SN13"/>
<dbReference type="InterPro" id="IPR002343">
    <property type="entry name" value="Hud_Sxl_RNA"/>
</dbReference>
<dbReference type="InterPro" id="IPR035979">
    <property type="entry name" value="RBD_domain_sf"/>
</dbReference>
<dbReference type="PROSITE" id="PS50102">
    <property type="entry name" value="RRM"/>
    <property type="match status" value="3"/>
</dbReference>
<dbReference type="GO" id="GO:0009967">
    <property type="term" value="P:positive regulation of signal transduction"/>
    <property type="evidence" value="ECO:0007669"/>
    <property type="project" value="UniProtKB-ARBA"/>
</dbReference>
<evidence type="ECO:0000313" key="6">
    <source>
        <dbReference type="Proteomes" id="UP000825935"/>
    </source>
</evidence>
<dbReference type="InterPro" id="IPR000504">
    <property type="entry name" value="RRM_dom"/>
</dbReference>
<accession>A0A8T2SN13</accession>
<dbReference type="EMBL" id="CM035424">
    <property type="protein sequence ID" value="KAH7352803.1"/>
    <property type="molecule type" value="Genomic_DNA"/>
</dbReference>
<dbReference type="SMART" id="SM00360">
    <property type="entry name" value="RRM"/>
    <property type="match status" value="3"/>
</dbReference>
<dbReference type="PANTHER" id="PTHR24012">
    <property type="entry name" value="RNA BINDING PROTEIN"/>
    <property type="match status" value="1"/>
</dbReference>
<dbReference type="FunFam" id="3.30.70.330:FF:000013">
    <property type="entry name" value="CUGBP Elav-like family member 1 isoform 2"/>
    <property type="match status" value="1"/>
</dbReference>
<evidence type="ECO:0000256" key="3">
    <source>
        <dbReference type="PROSITE-ProRule" id="PRU00176"/>
    </source>
</evidence>
<proteinExistence type="predicted"/>
<evidence type="ECO:0000256" key="2">
    <source>
        <dbReference type="ARBA" id="ARBA00022884"/>
    </source>
</evidence>
<dbReference type="FunFam" id="3.30.70.330:FF:000383">
    <property type="entry name" value="Sex lethal, isoform D"/>
    <property type="match status" value="1"/>
</dbReference>
<evidence type="ECO:0000256" key="1">
    <source>
        <dbReference type="ARBA" id="ARBA00022737"/>
    </source>
</evidence>
<feature type="domain" description="RRM" evidence="4">
    <location>
        <begin position="13"/>
        <end position="94"/>
    </location>
</feature>
<feature type="domain" description="RRM" evidence="4">
    <location>
        <begin position="101"/>
        <end position="180"/>
    </location>
</feature>
<dbReference type="GO" id="GO:0003729">
    <property type="term" value="F:mRNA binding"/>
    <property type="evidence" value="ECO:0007669"/>
    <property type="project" value="UniProtKB-ARBA"/>
</dbReference>
<dbReference type="OrthoDB" id="410044at2759"/>
<dbReference type="EMBL" id="CM035424">
    <property type="protein sequence ID" value="KAH7352804.1"/>
    <property type="molecule type" value="Genomic_DNA"/>
</dbReference>
<dbReference type="GO" id="GO:0010629">
    <property type="term" value="P:negative regulation of gene expression"/>
    <property type="evidence" value="ECO:0007669"/>
    <property type="project" value="UniProtKB-ARBA"/>
</dbReference>
<comment type="caution">
    <text evidence="5">The sequence shown here is derived from an EMBL/GenBank/DDBJ whole genome shotgun (WGS) entry which is preliminary data.</text>
</comment>
<gene>
    <name evidence="5" type="ORF">KP509_19G065300</name>
</gene>
<keyword evidence="1" id="KW-0677">Repeat</keyword>
<evidence type="ECO:0000259" key="4">
    <source>
        <dbReference type="PROSITE" id="PS50102"/>
    </source>
</evidence>
<dbReference type="Proteomes" id="UP000825935">
    <property type="component" value="Chromosome 19"/>
</dbReference>
<dbReference type="SUPFAM" id="SSF54928">
    <property type="entry name" value="RNA-binding domain, RBD"/>
    <property type="match status" value="2"/>
</dbReference>
<dbReference type="OMA" id="PWKQYFS"/>
<dbReference type="Gene3D" id="3.30.70.330">
    <property type="match status" value="3"/>
</dbReference>
<reference evidence="5" key="1">
    <citation type="submission" date="2021-08" db="EMBL/GenBank/DDBJ databases">
        <title>WGS assembly of Ceratopteris richardii.</title>
        <authorList>
            <person name="Marchant D.B."/>
            <person name="Chen G."/>
            <person name="Jenkins J."/>
            <person name="Shu S."/>
            <person name="Leebens-Mack J."/>
            <person name="Grimwood J."/>
            <person name="Schmutz J."/>
            <person name="Soltis P."/>
            <person name="Soltis D."/>
            <person name="Chen Z.-H."/>
        </authorList>
    </citation>
    <scope>NUCLEOTIDE SEQUENCE</scope>
    <source>
        <strain evidence="5">Whitten #5841</strain>
        <tissue evidence="5">Leaf</tissue>
    </source>
</reference>
<feature type="domain" description="RRM" evidence="4">
    <location>
        <begin position="352"/>
        <end position="430"/>
    </location>
</feature>
<keyword evidence="6" id="KW-1185">Reference proteome</keyword>
<dbReference type="PRINTS" id="PR00961">
    <property type="entry name" value="HUDSXLRNA"/>
</dbReference>
<evidence type="ECO:0000313" key="5">
    <source>
        <dbReference type="EMBL" id="KAH7352802.1"/>
    </source>
</evidence>
<dbReference type="EMBL" id="CM035424">
    <property type="protein sequence ID" value="KAH7352802.1"/>
    <property type="molecule type" value="Genomic_DNA"/>
</dbReference>
<sequence>MENSNGVESSETVKLFVGQVPRHMTEEQLLPIFQEAGAVRELSVIKDKATKASRGCCFLIYETRQEADKAIALFHNQRKLPPLSTPLQVKYAEGELERLEHKLFIGMLPKTATEADLTPIFSPFGTIKEITIMKGSHATRGCAFLKYETKEQALAAIKSLNDIYKMEGSTIPLVVKWADTEKEKQVRKQQRSQLGTALPGQQAAPYSLVPGAYSVTPAINGYGYQAQNPFALSQYPTTSLPGQSALTGSILNISSTPGSVPSSGYDLTSSTGSVFANNIGTAPVSYGYTSGYTGIQNMQYPAVHQPSYMPQGSTTSIYQSGGLPNVGIVSSLSLTPSSKVTVPSQAEGPAGANLFIYHLPADFGDHDLVTTFQAFGNVISAKVYIDKKTGLSKCFGFVSYDSADAAASAINTMNGAPLRGKRLKVQLKRDSRQDKPY</sequence>
<organism evidence="5 6">
    <name type="scientific">Ceratopteris richardii</name>
    <name type="common">Triangle waterfern</name>
    <dbReference type="NCBI Taxonomy" id="49495"/>
    <lineage>
        <taxon>Eukaryota</taxon>
        <taxon>Viridiplantae</taxon>
        <taxon>Streptophyta</taxon>
        <taxon>Embryophyta</taxon>
        <taxon>Tracheophyta</taxon>
        <taxon>Polypodiopsida</taxon>
        <taxon>Polypodiidae</taxon>
        <taxon>Polypodiales</taxon>
        <taxon>Pteridineae</taxon>
        <taxon>Pteridaceae</taxon>
        <taxon>Parkerioideae</taxon>
        <taxon>Ceratopteris</taxon>
    </lineage>
</organism>
<dbReference type="CDD" id="cd12361">
    <property type="entry name" value="RRM1_2_CELF1-6_like"/>
    <property type="match status" value="1"/>
</dbReference>
<name>A0A8T2SN13_CERRI</name>
<dbReference type="GO" id="GO:0005737">
    <property type="term" value="C:cytoplasm"/>
    <property type="evidence" value="ECO:0007669"/>
    <property type="project" value="UniProtKB-ARBA"/>
</dbReference>